<dbReference type="SMART" id="SM00184">
    <property type="entry name" value="RING"/>
    <property type="match status" value="1"/>
</dbReference>
<accession>A0ABN9E2I3</accession>
<protein>
    <submittedName>
        <fullName evidence="7">Uncharacterized protein</fullName>
    </submittedName>
</protein>
<dbReference type="InterPro" id="IPR013083">
    <property type="entry name" value="Znf_RING/FYVE/PHD"/>
</dbReference>
<dbReference type="InterPro" id="IPR000315">
    <property type="entry name" value="Znf_B-box"/>
</dbReference>
<dbReference type="Pfam" id="PF00643">
    <property type="entry name" value="zf-B_box"/>
    <property type="match status" value="1"/>
</dbReference>
<evidence type="ECO:0000259" key="6">
    <source>
        <dbReference type="PROSITE" id="PS50119"/>
    </source>
</evidence>
<dbReference type="PROSITE" id="PS50089">
    <property type="entry name" value="ZF_RING_2"/>
    <property type="match status" value="1"/>
</dbReference>
<dbReference type="InterPro" id="IPR017907">
    <property type="entry name" value="Znf_RING_CS"/>
</dbReference>
<keyword evidence="1" id="KW-0479">Metal-binding</keyword>
<dbReference type="InterPro" id="IPR050143">
    <property type="entry name" value="TRIM/RBCC"/>
</dbReference>
<evidence type="ECO:0000256" key="1">
    <source>
        <dbReference type="ARBA" id="ARBA00022723"/>
    </source>
</evidence>
<evidence type="ECO:0000256" key="3">
    <source>
        <dbReference type="ARBA" id="ARBA00022833"/>
    </source>
</evidence>
<dbReference type="Proteomes" id="UP001162483">
    <property type="component" value="Unassembled WGS sequence"/>
</dbReference>
<dbReference type="CDD" id="cd19760">
    <property type="entry name" value="Bbox2_TRIM4-like"/>
    <property type="match status" value="1"/>
</dbReference>
<dbReference type="InterPro" id="IPR001841">
    <property type="entry name" value="Znf_RING"/>
</dbReference>
<organism evidence="7 8">
    <name type="scientific">Staurois parvus</name>
    <dbReference type="NCBI Taxonomy" id="386267"/>
    <lineage>
        <taxon>Eukaryota</taxon>
        <taxon>Metazoa</taxon>
        <taxon>Chordata</taxon>
        <taxon>Craniata</taxon>
        <taxon>Vertebrata</taxon>
        <taxon>Euteleostomi</taxon>
        <taxon>Amphibia</taxon>
        <taxon>Batrachia</taxon>
        <taxon>Anura</taxon>
        <taxon>Neobatrachia</taxon>
        <taxon>Ranoidea</taxon>
        <taxon>Ranidae</taxon>
        <taxon>Staurois</taxon>
    </lineage>
</organism>
<feature type="domain" description="B box-type" evidence="6">
    <location>
        <begin position="91"/>
        <end position="132"/>
    </location>
</feature>
<evidence type="ECO:0000313" key="8">
    <source>
        <dbReference type="Proteomes" id="UP001162483"/>
    </source>
</evidence>
<gene>
    <name evidence="7" type="ORF">SPARVUS_LOCUS9000313</name>
</gene>
<dbReference type="EMBL" id="CATNWA010015050">
    <property type="protein sequence ID" value="CAI9578967.1"/>
    <property type="molecule type" value="Genomic_DNA"/>
</dbReference>
<evidence type="ECO:0000313" key="7">
    <source>
        <dbReference type="EMBL" id="CAI9578967.1"/>
    </source>
</evidence>
<evidence type="ECO:0000256" key="2">
    <source>
        <dbReference type="ARBA" id="ARBA00022771"/>
    </source>
</evidence>
<keyword evidence="8" id="KW-1185">Reference proteome</keyword>
<dbReference type="Pfam" id="PF15227">
    <property type="entry name" value="zf-C3HC4_4"/>
    <property type="match status" value="1"/>
</dbReference>
<dbReference type="Gene3D" id="3.30.160.60">
    <property type="entry name" value="Classic Zinc Finger"/>
    <property type="match status" value="1"/>
</dbReference>
<evidence type="ECO:0000259" key="5">
    <source>
        <dbReference type="PROSITE" id="PS50089"/>
    </source>
</evidence>
<dbReference type="PROSITE" id="PS50119">
    <property type="entry name" value="ZF_BBOX"/>
    <property type="match status" value="1"/>
</dbReference>
<keyword evidence="3" id="KW-0862">Zinc</keyword>
<name>A0ABN9E2I3_9NEOB</name>
<dbReference type="SUPFAM" id="SSF57845">
    <property type="entry name" value="B-box zinc-binding domain"/>
    <property type="match status" value="1"/>
</dbReference>
<proteinExistence type="predicted"/>
<dbReference type="PROSITE" id="PS00518">
    <property type="entry name" value="ZF_RING_1"/>
    <property type="match status" value="1"/>
</dbReference>
<evidence type="ECO:0000256" key="4">
    <source>
        <dbReference type="PROSITE-ProRule" id="PRU00024"/>
    </source>
</evidence>
<feature type="domain" description="RING-type" evidence="5">
    <location>
        <begin position="18"/>
        <end position="59"/>
    </location>
</feature>
<keyword evidence="2 4" id="KW-0863">Zinc-finger</keyword>
<dbReference type="SMART" id="SM00336">
    <property type="entry name" value="BBOX"/>
    <property type="match status" value="1"/>
</dbReference>
<reference evidence="7" key="1">
    <citation type="submission" date="2023-05" db="EMBL/GenBank/DDBJ databases">
        <authorList>
            <person name="Stuckert A."/>
        </authorList>
    </citation>
    <scope>NUCLEOTIDE SEQUENCE</scope>
</reference>
<sequence length="173" mass="20635">MALANSNPVKDLQDEVTCAICLDHYKDPVSIECGHCFCRACIVQTWRGLRTNFPCPQCRKTSKWKFLRPNRPLENVVEISNRLLFTKEQEECIKQCKKHQEPLKFYCQIDEEEICVVCRESVDHRSHVVLPVEETTTEFKVRYIITKNKCYKMCRILKWTFHQLNIQHKFMQH</sequence>
<dbReference type="SUPFAM" id="SSF57850">
    <property type="entry name" value="RING/U-box"/>
    <property type="match status" value="1"/>
</dbReference>
<dbReference type="PANTHER" id="PTHR24103">
    <property type="entry name" value="E3 UBIQUITIN-PROTEIN LIGASE TRIM"/>
    <property type="match status" value="1"/>
</dbReference>
<dbReference type="Gene3D" id="3.30.40.10">
    <property type="entry name" value="Zinc/RING finger domain, C3HC4 (zinc finger)"/>
    <property type="match status" value="1"/>
</dbReference>
<comment type="caution">
    <text evidence="7">The sequence shown here is derived from an EMBL/GenBank/DDBJ whole genome shotgun (WGS) entry which is preliminary data.</text>
</comment>